<feature type="domain" description="Velvet" evidence="7">
    <location>
        <begin position="35"/>
        <end position="85"/>
    </location>
</feature>
<dbReference type="InterPro" id="IPR021740">
    <property type="entry name" value="Velvet"/>
</dbReference>
<evidence type="ECO:0000256" key="4">
    <source>
        <dbReference type="ARBA" id="ARBA00023163"/>
    </source>
</evidence>
<feature type="compositionally biased region" description="Acidic residues" evidence="6">
    <location>
        <begin position="103"/>
        <end position="114"/>
    </location>
</feature>
<evidence type="ECO:0000256" key="2">
    <source>
        <dbReference type="ARBA" id="ARBA00022969"/>
    </source>
</evidence>
<evidence type="ECO:0000256" key="5">
    <source>
        <dbReference type="ARBA" id="ARBA00023242"/>
    </source>
</evidence>
<dbReference type="Pfam" id="PF11754">
    <property type="entry name" value="Velvet"/>
    <property type="match status" value="1"/>
</dbReference>
<protein>
    <recommendedName>
        <fullName evidence="7">Velvet domain-containing protein</fullName>
    </recommendedName>
</protein>
<name>A0AA40BM98_9PEZI</name>
<keyword evidence="3" id="KW-0805">Transcription regulation</keyword>
<gene>
    <name evidence="8" type="ORF">B0T21DRAFT_363855</name>
</gene>
<dbReference type="Gene3D" id="2.60.40.3960">
    <property type="entry name" value="Velvet domain"/>
    <property type="match status" value="1"/>
</dbReference>
<comment type="caution">
    <text evidence="8">The sequence shown here is derived from an EMBL/GenBank/DDBJ whole genome shotgun (WGS) entry which is preliminary data.</text>
</comment>
<evidence type="ECO:0000256" key="6">
    <source>
        <dbReference type="SAM" id="MobiDB-lite"/>
    </source>
</evidence>
<evidence type="ECO:0000313" key="8">
    <source>
        <dbReference type="EMBL" id="KAK0736842.1"/>
    </source>
</evidence>
<evidence type="ECO:0000313" key="9">
    <source>
        <dbReference type="Proteomes" id="UP001172159"/>
    </source>
</evidence>
<comment type="subcellular location">
    <subcellularLocation>
        <location evidence="1">Nucleus</location>
    </subcellularLocation>
</comment>
<dbReference type="PANTHER" id="PTHR33572:SF17">
    <property type="entry name" value="SEXUAL DEVELOPMENT REGULATOR VELC"/>
    <property type="match status" value="1"/>
</dbReference>
<keyword evidence="9" id="KW-1185">Reference proteome</keyword>
<keyword evidence="5" id="KW-0539">Nucleus</keyword>
<dbReference type="PANTHER" id="PTHR33572">
    <property type="entry name" value="SPORE DEVELOPMENT REGULATOR VOSA"/>
    <property type="match status" value="1"/>
</dbReference>
<evidence type="ECO:0000256" key="3">
    <source>
        <dbReference type="ARBA" id="ARBA00023015"/>
    </source>
</evidence>
<dbReference type="AlphaFoldDB" id="A0AA40BM98"/>
<proteinExistence type="predicted"/>
<reference evidence="8" key="1">
    <citation type="submission" date="2023-06" db="EMBL/GenBank/DDBJ databases">
        <title>Genome-scale phylogeny and comparative genomics of the fungal order Sordariales.</title>
        <authorList>
            <consortium name="Lawrence Berkeley National Laboratory"/>
            <person name="Hensen N."/>
            <person name="Bonometti L."/>
            <person name="Westerberg I."/>
            <person name="Brannstrom I.O."/>
            <person name="Guillou S."/>
            <person name="Cros-Aarteil S."/>
            <person name="Calhoun S."/>
            <person name="Haridas S."/>
            <person name="Kuo A."/>
            <person name="Mondo S."/>
            <person name="Pangilinan J."/>
            <person name="Riley R."/>
            <person name="Labutti K."/>
            <person name="Andreopoulos B."/>
            <person name="Lipzen A."/>
            <person name="Chen C."/>
            <person name="Yanf M."/>
            <person name="Daum C."/>
            <person name="Ng V."/>
            <person name="Clum A."/>
            <person name="Steindorff A."/>
            <person name="Ohm R."/>
            <person name="Martin F."/>
            <person name="Silar P."/>
            <person name="Natvig D."/>
            <person name="Lalanne C."/>
            <person name="Gautier V."/>
            <person name="Ament-Velasquez S.L."/>
            <person name="Kruys A."/>
            <person name="Hutchinson M.I."/>
            <person name="Powell A.J."/>
            <person name="Barry K."/>
            <person name="Miller A.N."/>
            <person name="Grigoriev I.V."/>
            <person name="Debuchy R."/>
            <person name="Gladieux P."/>
            <person name="Thoren M.H."/>
            <person name="Johannesson H."/>
        </authorList>
    </citation>
    <scope>NUCLEOTIDE SEQUENCE</scope>
    <source>
        <strain evidence="8">CBS 540.89</strain>
    </source>
</reference>
<organism evidence="8 9">
    <name type="scientific">Apiosordaria backusii</name>
    <dbReference type="NCBI Taxonomy" id="314023"/>
    <lineage>
        <taxon>Eukaryota</taxon>
        <taxon>Fungi</taxon>
        <taxon>Dikarya</taxon>
        <taxon>Ascomycota</taxon>
        <taxon>Pezizomycotina</taxon>
        <taxon>Sordariomycetes</taxon>
        <taxon>Sordariomycetidae</taxon>
        <taxon>Sordariales</taxon>
        <taxon>Lasiosphaeriaceae</taxon>
        <taxon>Apiosordaria</taxon>
    </lineage>
</organism>
<dbReference type="Proteomes" id="UP001172159">
    <property type="component" value="Unassembled WGS sequence"/>
</dbReference>
<feature type="compositionally biased region" description="Basic residues" evidence="6">
    <location>
        <begin position="119"/>
        <end position="128"/>
    </location>
</feature>
<keyword evidence="2" id="KW-0749">Sporulation</keyword>
<dbReference type="GO" id="GO:0030435">
    <property type="term" value="P:sporulation resulting in formation of a cellular spore"/>
    <property type="evidence" value="ECO:0007669"/>
    <property type="project" value="UniProtKB-KW"/>
</dbReference>
<sequence>MSAMPEDFRQQRRLMGTLVASPFTEICPCGAGPDEDVHGDRSKIVATAMSECFMVFNAKDFPGMKASTRLTRRLKEQGCLISIKKGNEKRETPGSTGSRRVEEDIEEEEGDSEGEEKRARKRVKRRSA</sequence>
<evidence type="ECO:0000259" key="7">
    <source>
        <dbReference type="Pfam" id="PF11754"/>
    </source>
</evidence>
<dbReference type="InterPro" id="IPR037525">
    <property type="entry name" value="Velvet_dom"/>
</dbReference>
<accession>A0AA40BM98</accession>
<dbReference type="InterPro" id="IPR038491">
    <property type="entry name" value="Velvet_dom_sf"/>
</dbReference>
<dbReference type="GO" id="GO:0005634">
    <property type="term" value="C:nucleus"/>
    <property type="evidence" value="ECO:0007669"/>
    <property type="project" value="UniProtKB-SubCell"/>
</dbReference>
<feature type="region of interest" description="Disordered" evidence="6">
    <location>
        <begin position="81"/>
        <end position="128"/>
    </location>
</feature>
<keyword evidence="4" id="KW-0804">Transcription</keyword>
<dbReference type="EMBL" id="JAUKTV010000005">
    <property type="protein sequence ID" value="KAK0736842.1"/>
    <property type="molecule type" value="Genomic_DNA"/>
</dbReference>
<evidence type="ECO:0000256" key="1">
    <source>
        <dbReference type="ARBA" id="ARBA00004123"/>
    </source>
</evidence>